<feature type="binding site" evidence="5">
    <location>
        <position position="60"/>
    </location>
    <ligand>
        <name>substrate</name>
    </ligand>
</feature>
<dbReference type="Pfam" id="PF00300">
    <property type="entry name" value="His_Phos_1"/>
    <property type="match status" value="2"/>
</dbReference>
<dbReference type="EMBL" id="JBBKZT010000017">
    <property type="protein sequence ID" value="MEJ8850745.1"/>
    <property type="molecule type" value="Genomic_DNA"/>
</dbReference>
<sequence length="228" mass="25327">MTKIVLLRHGESEWNQDDRFAGWVDVALTPRGVDQARHAGLSMQASGLDFDRVYTSVLRRTTQTAWHCLDAMDRTWLPAERSWQLNERHYGALQGLNKSDTTQRFGEAQVRQWRRSYATRPPPQSADAMRLLAEDRRYAGIDVPASESLADTVVRVAAYWNAVVRPAAASGARALVIAHGTSLRALIKILCDVSEATIVRIEIPNGVPLVIDLDAALPRLLPAPLRPA</sequence>
<evidence type="ECO:0000256" key="4">
    <source>
        <dbReference type="ARBA" id="ARBA00023235"/>
    </source>
</evidence>
<accession>A0ABU8WV82</accession>
<feature type="site" description="Transition state stabilizer" evidence="5">
    <location>
        <position position="179"/>
    </location>
</feature>
<dbReference type="RefSeq" id="WP_340346183.1">
    <property type="nucleotide sequence ID" value="NZ_JBBKZT010000017.1"/>
</dbReference>
<keyword evidence="3 5" id="KW-0324">Glycolysis</keyword>
<dbReference type="PANTHER" id="PTHR11931">
    <property type="entry name" value="PHOSPHOGLYCERATE MUTASE"/>
    <property type="match status" value="1"/>
</dbReference>
<comment type="pathway">
    <text evidence="5 6">Carbohydrate degradation; glycolysis; pyruvate from D-glyceraldehyde 3-phosphate: step 3/5.</text>
</comment>
<dbReference type="Gene3D" id="3.40.50.1240">
    <property type="entry name" value="Phosphoglycerate mutase-like"/>
    <property type="match status" value="1"/>
</dbReference>
<evidence type="ECO:0000256" key="1">
    <source>
        <dbReference type="ARBA" id="ARBA00006717"/>
    </source>
</evidence>
<keyword evidence="4 5" id="KW-0413">Isomerase</keyword>
<evidence type="ECO:0000256" key="2">
    <source>
        <dbReference type="ARBA" id="ARBA00022432"/>
    </source>
</evidence>
<dbReference type="CDD" id="cd07067">
    <property type="entry name" value="HP_PGM_like"/>
    <property type="match status" value="1"/>
</dbReference>
<evidence type="ECO:0000256" key="6">
    <source>
        <dbReference type="RuleBase" id="RU004512"/>
    </source>
</evidence>
<evidence type="ECO:0000313" key="7">
    <source>
        <dbReference type="EMBL" id="MEJ8850745.1"/>
    </source>
</evidence>
<comment type="caution">
    <text evidence="5">Lacks conserved residue(s) required for the propagation of feature annotation.</text>
</comment>
<organism evidence="7 8">
    <name type="scientific">Variovorax rhizosphaerae</name>
    <dbReference type="NCBI Taxonomy" id="1836200"/>
    <lineage>
        <taxon>Bacteria</taxon>
        <taxon>Pseudomonadati</taxon>
        <taxon>Pseudomonadota</taxon>
        <taxon>Betaproteobacteria</taxon>
        <taxon>Burkholderiales</taxon>
        <taxon>Comamonadaceae</taxon>
        <taxon>Variovorax</taxon>
    </lineage>
</organism>
<keyword evidence="2 5" id="KW-0312">Gluconeogenesis</keyword>
<feature type="binding site" evidence="5">
    <location>
        <begin position="8"/>
        <end position="15"/>
    </location>
    <ligand>
        <name>substrate</name>
    </ligand>
</feature>
<name>A0ABU8WV82_9BURK</name>
<feature type="binding site" evidence="5">
    <location>
        <begin position="87"/>
        <end position="90"/>
    </location>
    <ligand>
        <name>substrate</name>
    </ligand>
</feature>
<dbReference type="HAMAP" id="MF_01039">
    <property type="entry name" value="PGAM_GpmA"/>
    <property type="match status" value="1"/>
</dbReference>
<dbReference type="InterPro" id="IPR001345">
    <property type="entry name" value="PG/BPGM_mutase_AS"/>
</dbReference>
<evidence type="ECO:0000256" key="5">
    <source>
        <dbReference type="HAMAP-Rule" id="MF_01039"/>
    </source>
</evidence>
<dbReference type="NCBIfam" id="TIGR01258">
    <property type="entry name" value="pgm_1"/>
    <property type="match status" value="1"/>
</dbReference>
<evidence type="ECO:0000313" key="8">
    <source>
        <dbReference type="Proteomes" id="UP001385892"/>
    </source>
</evidence>
<protein>
    <recommendedName>
        <fullName evidence="5 6">2,3-bisphosphoglycerate-dependent phosphoglycerate mutase</fullName>
        <shortName evidence="5">BPG-dependent PGAM</shortName>
        <shortName evidence="5">PGAM</shortName>
        <shortName evidence="5">Phosphoglyceromutase</shortName>
        <shortName evidence="5">dPGM</shortName>
        <ecNumber evidence="5 6">5.4.2.11</ecNumber>
    </recommendedName>
</protein>
<feature type="binding site" evidence="5">
    <location>
        <position position="98"/>
    </location>
    <ligand>
        <name>substrate</name>
    </ligand>
</feature>
<dbReference type="Proteomes" id="UP001385892">
    <property type="component" value="Unassembled WGS sequence"/>
</dbReference>
<proteinExistence type="inferred from homology"/>
<comment type="similarity">
    <text evidence="1 5">Belongs to the phosphoglycerate mutase family. BPG-dependent PGAM subfamily.</text>
</comment>
<comment type="function">
    <text evidence="5 6">Catalyzes the interconversion of 2-phosphoglycerate and 3-phosphoglycerate.</text>
</comment>
<reference evidence="7 8" key="1">
    <citation type="submission" date="2024-03" db="EMBL/GenBank/DDBJ databases">
        <title>Novel species of the genus Variovorax.</title>
        <authorList>
            <person name="Liu Q."/>
            <person name="Xin Y.-H."/>
        </authorList>
    </citation>
    <scope>NUCLEOTIDE SEQUENCE [LARGE SCALE GENOMIC DNA]</scope>
    <source>
        <strain evidence="7 8">KACC 18900</strain>
    </source>
</reference>
<keyword evidence="8" id="KW-1185">Reference proteome</keyword>
<dbReference type="InterPro" id="IPR013078">
    <property type="entry name" value="His_Pase_superF_clade-1"/>
</dbReference>
<dbReference type="SUPFAM" id="SSF53254">
    <property type="entry name" value="Phosphoglycerate mutase-like"/>
    <property type="match status" value="1"/>
</dbReference>
<feature type="active site" description="Proton donor/acceptor" evidence="5">
    <location>
        <position position="87"/>
    </location>
</feature>
<evidence type="ECO:0000256" key="3">
    <source>
        <dbReference type="ARBA" id="ARBA00023152"/>
    </source>
</evidence>
<feature type="active site" description="Tele-phosphohistidine intermediate" evidence="5">
    <location>
        <position position="9"/>
    </location>
</feature>
<dbReference type="InterPro" id="IPR005952">
    <property type="entry name" value="Phosphogly_mut1"/>
</dbReference>
<dbReference type="GO" id="GO:0004619">
    <property type="term" value="F:phosphoglycerate mutase activity"/>
    <property type="evidence" value="ECO:0007669"/>
    <property type="project" value="UniProtKB-EC"/>
</dbReference>
<comment type="catalytic activity">
    <reaction evidence="5 6">
        <text>(2R)-2-phosphoglycerate = (2R)-3-phosphoglycerate</text>
        <dbReference type="Rhea" id="RHEA:15901"/>
        <dbReference type="ChEBI" id="CHEBI:58272"/>
        <dbReference type="ChEBI" id="CHEBI:58289"/>
        <dbReference type="EC" id="5.4.2.11"/>
    </reaction>
</comment>
<comment type="caution">
    <text evidence="7">The sequence shown here is derived from an EMBL/GenBank/DDBJ whole genome shotgun (WGS) entry which is preliminary data.</text>
</comment>
<dbReference type="SMART" id="SM00855">
    <property type="entry name" value="PGAM"/>
    <property type="match status" value="1"/>
</dbReference>
<comment type="subunit">
    <text evidence="5">Homodimer.</text>
</comment>
<dbReference type="PIRSF" id="PIRSF000709">
    <property type="entry name" value="6PFK_2-Ptase"/>
    <property type="match status" value="1"/>
</dbReference>
<dbReference type="EC" id="5.4.2.11" evidence="5 6"/>
<gene>
    <name evidence="5" type="primary">gpmA</name>
    <name evidence="7" type="ORF">WKW82_29180</name>
</gene>
<dbReference type="PROSITE" id="PS00175">
    <property type="entry name" value="PG_MUTASE"/>
    <property type="match status" value="1"/>
</dbReference>
<feature type="binding site" evidence="5">
    <location>
        <begin position="114"/>
        <end position="115"/>
    </location>
    <ligand>
        <name>substrate</name>
    </ligand>
</feature>
<dbReference type="InterPro" id="IPR029033">
    <property type="entry name" value="His_PPase_superfam"/>
</dbReference>